<dbReference type="InParanoid" id="A0A2K1KJI0"/>
<dbReference type="EMBL" id="ABEU02000005">
    <property type="protein sequence ID" value="PNR53937.1"/>
    <property type="molecule type" value="Genomic_DNA"/>
</dbReference>
<dbReference type="Gramene" id="Pp3c5_13210V3.1">
    <property type="protein sequence ID" value="Pp3c5_13210V3.1"/>
    <property type="gene ID" value="Pp3c5_13210"/>
</dbReference>
<dbReference type="STRING" id="3218.A0A2K1KJI0"/>
<accession>A0A2K1KJI0</accession>
<dbReference type="PaxDb" id="3218-PP1S350_35V6.1"/>
<organism evidence="1">
    <name type="scientific">Physcomitrium patens</name>
    <name type="common">Spreading-leaved earth moss</name>
    <name type="synonym">Physcomitrella patens</name>
    <dbReference type="NCBI Taxonomy" id="3218"/>
    <lineage>
        <taxon>Eukaryota</taxon>
        <taxon>Viridiplantae</taxon>
        <taxon>Streptophyta</taxon>
        <taxon>Embryophyta</taxon>
        <taxon>Bryophyta</taxon>
        <taxon>Bryophytina</taxon>
        <taxon>Bryopsida</taxon>
        <taxon>Funariidae</taxon>
        <taxon>Funariales</taxon>
        <taxon>Funariaceae</taxon>
        <taxon>Physcomitrium</taxon>
    </lineage>
</organism>
<sequence length="118" mass="13313">MGILLGARIGFKEEDSPNFQRSCYSKTQATMSTSVVLRVVMQSIFTCMVSVWVVGVGRDPWSVITWYDKVADIPNFVTTVDELLSMSIEKANHRPAGMWNFRVPGVVSHIESLRMNKE</sequence>
<reference evidence="1 3" key="1">
    <citation type="journal article" date="2008" name="Science">
        <title>The Physcomitrella genome reveals evolutionary insights into the conquest of land by plants.</title>
        <authorList>
            <person name="Rensing S."/>
            <person name="Lang D."/>
            <person name="Zimmer A."/>
            <person name="Terry A."/>
            <person name="Salamov A."/>
            <person name="Shapiro H."/>
            <person name="Nishiyama T."/>
            <person name="Perroud P.-F."/>
            <person name="Lindquist E."/>
            <person name="Kamisugi Y."/>
            <person name="Tanahashi T."/>
            <person name="Sakakibara K."/>
            <person name="Fujita T."/>
            <person name="Oishi K."/>
            <person name="Shin-I T."/>
            <person name="Kuroki Y."/>
            <person name="Toyoda A."/>
            <person name="Suzuki Y."/>
            <person name="Hashimoto A."/>
            <person name="Yamaguchi K."/>
            <person name="Sugano A."/>
            <person name="Kohara Y."/>
            <person name="Fujiyama A."/>
            <person name="Anterola A."/>
            <person name="Aoki S."/>
            <person name="Ashton N."/>
            <person name="Barbazuk W.B."/>
            <person name="Barker E."/>
            <person name="Bennetzen J."/>
            <person name="Bezanilla M."/>
            <person name="Blankenship R."/>
            <person name="Cho S.H."/>
            <person name="Dutcher S."/>
            <person name="Estelle M."/>
            <person name="Fawcett J.A."/>
            <person name="Gundlach H."/>
            <person name="Hanada K."/>
            <person name="Heyl A."/>
            <person name="Hicks K.A."/>
            <person name="Hugh J."/>
            <person name="Lohr M."/>
            <person name="Mayer K."/>
            <person name="Melkozernov A."/>
            <person name="Murata T."/>
            <person name="Nelson D."/>
            <person name="Pils B."/>
            <person name="Prigge M."/>
            <person name="Reiss B."/>
            <person name="Renner T."/>
            <person name="Rombauts S."/>
            <person name="Rushton P."/>
            <person name="Sanderfoot A."/>
            <person name="Schween G."/>
            <person name="Shiu S.-H."/>
            <person name="Stueber K."/>
            <person name="Theodoulou F.L."/>
            <person name="Tu H."/>
            <person name="Van de Peer Y."/>
            <person name="Verrier P.J."/>
            <person name="Waters E."/>
            <person name="Wood A."/>
            <person name="Yang L."/>
            <person name="Cove D."/>
            <person name="Cuming A."/>
            <person name="Hasebe M."/>
            <person name="Lucas S."/>
            <person name="Mishler D.B."/>
            <person name="Reski R."/>
            <person name="Grigoriev I."/>
            <person name="Quatrano R.S."/>
            <person name="Boore J.L."/>
        </authorList>
    </citation>
    <scope>NUCLEOTIDE SEQUENCE [LARGE SCALE GENOMIC DNA]</scope>
    <source>
        <strain evidence="2 3">cv. Gransden 2004</strain>
    </source>
</reference>
<evidence type="ECO:0000313" key="1">
    <source>
        <dbReference type="EMBL" id="PNR53937.1"/>
    </source>
</evidence>
<proteinExistence type="predicted"/>
<protein>
    <submittedName>
        <fullName evidence="1 2">Uncharacterized protein</fullName>
    </submittedName>
</protein>
<gene>
    <name evidence="1" type="ORF">PHYPA_007612</name>
</gene>
<dbReference type="AlphaFoldDB" id="A0A2K1KJI0"/>
<dbReference type="Proteomes" id="UP000006727">
    <property type="component" value="Chromosome 5"/>
</dbReference>
<reference evidence="2" key="3">
    <citation type="submission" date="2020-12" db="UniProtKB">
        <authorList>
            <consortium name="EnsemblPlants"/>
        </authorList>
    </citation>
    <scope>IDENTIFICATION</scope>
</reference>
<evidence type="ECO:0000313" key="3">
    <source>
        <dbReference type="Proteomes" id="UP000006727"/>
    </source>
</evidence>
<reference evidence="1 3" key="2">
    <citation type="journal article" date="2018" name="Plant J.">
        <title>The Physcomitrella patens chromosome-scale assembly reveals moss genome structure and evolution.</title>
        <authorList>
            <person name="Lang D."/>
            <person name="Ullrich K.K."/>
            <person name="Murat F."/>
            <person name="Fuchs J."/>
            <person name="Jenkins J."/>
            <person name="Haas F.B."/>
            <person name="Piednoel M."/>
            <person name="Gundlach H."/>
            <person name="Van Bel M."/>
            <person name="Meyberg R."/>
            <person name="Vives C."/>
            <person name="Morata J."/>
            <person name="Symeonidi A."/>
            <person name="Hiss M."/>
            <person name="Muchero W."/>
            <person name="Kamisugi Y."/>
            <person name="Saleh O."/>
            <person name="Blanc G."/>
            <person name="Decker E.L."/>
            <person name="van Gessel N."/>
            <person name="Grimwood J."/>
            <person name="Hayes R.D."/>
            <person name="Graham S.W."/>
            <person name="Gunter L.E."/>
            <person name="McDaniel S.F."/>
            <person name="Hoernstein S.N.W."/>
            <person name="Larsson A."/>
            <person name="Li F.W."/>
            <person name="Perroud P.F."/>
            <person name="Phillips J."/>
            <person name="Ranjan P."/>
            <person name="Rokshar D.S."/>
            <person name="Rothfels C.J."/>
            <person name="Schneider L."/>
            <person name="Shu S."/>
            <person name="Stevenson D.W."/>
            <person name="Thummler F."/>
            <person name="Tillich M."/>
            <person name="Villarreal Aguilar J.C."/>
            <person name="Widiez T."/>
            <person name="Wong G.K."/>
            <person name="Wymore A."/>
            <person name="Zhang Y."/>
            <person name="Zimmer A.D."/>
            <person name="Quatrano R.S."/>
            <person name="Mayer K.F.X."/>
            <person name="Goodstein D."/>
            <person name="Casacuberta J.M."/>
            <person name="Vandepoele K."/>
            <person name="Reski R."/>
            <person name="Cuming A.C."/>
            <person name="Tuskan G.A."/>
            <person name="Maumus F."/>
            <person name="Salse J."/>
            <person name="Schmutz J."/>
            <person name="Rensing S.A."/>
        </authorList>
    </citation>
    <scope>NUCLEOTIDE SEQUENCE [LARGE SCALE GENOMIC DNA]</scope>
    <source>
        <strain evidence="2 3">cv. Gransden 2004</strain>
    </source>
</reference>
<evidence type="ECO:0000313" key="2">
    <source>
        <dbReference type="EnsemblPlants" id="Pp3c5_13210V3.1"/>
    </source>
</evidence>
<name>A0A2K1KJI0_PHYPA</name>
<dbReference type="EnsemblPlants" id="Pp3c5_13210V3.1">
    <property type="protein sequence ID" value="Pp3c5_13210V3.1"/>
    <property type="gene ID" value="Pp3c5_13210"/>
</dbReference>
<dbReference type="Gene3D" id="3.40.50.720">
    <property type="entry name" value="NAD(P)-binding Rossmann-like Domain"/>
    <property type="match status" value="1"/>
</dbReference>
<keyword evidence="3" id="KW-1185">Reference proteome</keyword>